<dbReference type="SUPFAM" id="SSF51569">
    <property type="entry name" value="Aldolase"/>
    <property type="match status" value="1"/>
</dbReference>
<reference evidence="5" key="4">
    <citation type="submission" date="2015-04" db="EMBL/GenBank/DDBJ databases">
        <title>Physiological reanalysis, assessment of diazotrophy, and genome sequences of multiple isolates of Streptomyces thermoautotrophicus.</title>
        <authorList>
            <person name="MacKellar D.C."/>
            <person name="Lieber L."/>
            <person name="Norman J."/>
            <person name="Bolger A."/>
            <person name="Tobin C."/>
            <person name="Murray J.W."/>
            <person name="Chang R."/>
            <person name="Ford T."/>
            <person name="Nguyen P.Q."/>
            <person name="Woodward J."/>
            <person name="Permingeat H."/>
            <person name="Joshi N.S."/>
            <person name="Silver P.A."/>
            <person name="Usadel B."/>
            <person name="Rutherford A.W."/>
            <person name="Friesen M."/>
            <person name="Prell J."/>
        </authorList>
    </citation>
    <scope>NUCLEOTIDE SEQUENCE [LARGE SCALE GENOMIC DNA]</scope>
    <source>
        <strain evidence="5">H1</strain>
    </source>
</reference>
<gene>
    <name evidence="2" type="ORF">LI90_2407</name>
    <name evidence="3" type="ORF">TH66_01095</name>
    <name evidence="4" type="ORF">TR74_18365</name>
</gene>
<dbReference type="AlphaFoldDB" id="A0A132MU70"/>
<dbReference type="Proteomes" id="UP000070659">
    <property type="component" value="Unassembled WGS sequence"/>
</dbReference>
<evidence type="ECO:0000313" key="3">
    <source>
        <dbReference type="EMBL" id="KWX05681.1"/>
    </source>
</evidence>
<reference evidence="2" key="3">
    <citation type="submission" date="2015-04" db="EMBL/GenBank/DDBJ databases">
        <title>Physiological reanalysis, assessment of diazotrophy, and genome sequences of multiple isolates of Streptomyces thermoautotrophicus.</title>
        <authorList>
            <person name="MacKellar D.C."/>
            <person name="Lieber L."/>
            <person name="Norman J."/>
            <person name="Bolger A."/>
            <person name="Tobin C."/>
            <person name="Murray J.W."/>
            <person name="Woodward J."/>
            <person name="Friesen M."/>
            <person name="Prell J."/>
        </authorList>
    </citation>
    <scope>NUCLEOTIDE SEQUENCE [LARGE SCALE GENOMIC DNA]</scope>
    <source>
        <strain evidence="2">H1</strain>
    </source>
</reference>
<keyword evidence="5" id="KW-1185">Reference proteome</keyword>
<feature type="domain" description="Cgl0159-like" evidence="1">
    <location>
        <begin position="35"/>
        <end position="286"/>
    </location>
</feature>
<comment type="caution">
    <text evidence="2">The sequence shown here is derived from an EMBL/GenBank/DDBJ whole genome shotgun (WGS) entry which is preliminary data.</text>
</comment>
<dbReference type="RefSeq" id="WP_066887830.1">
    <property type="nucleotide sequence ID" value="NZ_JYIJ01000010.1"/>
</dbReference>
<protein>
    <submittedName>
        <fullName evidence="2">5-keto-2-deoxy-D-gluconate-6 phosphate aldolase (Form 2)</fullName>
        <ecNumber evidence="2">4.1.2.29</ecNumber>
    </submittedName>
    <submittedName>
        <fullName evidence="3">Deoxyribose-phosphate aldolase</fullName>
    </submittedName>
</protein>
<dbReference type="Proteomes" id="UP000070188">
    <property type="component" value="Unassembled WGS sequence"/>
</dbReference>
<accession>A0A132MU70</accession>
<dbReference type="EMBL" id="JYIJ01000010">
    <property type="protein sequence ID" value="KWX05681.1"/>
    <property type="molecule type" value="Genomic_DNA"/>
</dbReference>
<dbReference type="GO" id="GO:0047441">
    <property type="term" value="F:5-dehydro-2-deoxyphosphogluconate aldolase activity"/>
    <property type="evidence" value="ECO:0007669"/>
    <property type="project" value="UniProtKB-EC"/>
</dbReference>
<keyword evidence="2" id="KW-0456">Lyase</keyword>
<evidence type="ECO:0000313" key="2">
    <source>
        <dbReference type="EMBL" id="KWX01379.1"/>
    </source>
</evidence>
<dbReference type="EMBL" id="LAXD01000001">
    <property type="protein sequence ID" value="KWX01379.1"/>
    <property type="molecule type" value="Genomic_DNA"/>
</dbReference>
<dbReference type="InterPro" id="IPR054574">
    <property type="entry name" value="Cgl0159_dom"/>
</dbReference>
<dbReference type="Proteomes" id="UP000070598">
    <property type="component" value="Unassembled WGS sequence"/>
</dbReference>
<evidence type="ECO:0000313" key="5">
    <source>
        <dbReference type="Proteomes" id="UP000070188"/>
    </source>
</evidence>
<dbReference type="EC" id="4.1.2.29" evidence="2"/>
<evidence type="ECO:0000313" key="7">
    <source>
        <dbReference type="Proteomes" id="UP000070659"/>
    </source>
</evidence>
<evidence type="ECO:0000313" key="4">
    <source>
        <dbReference type="EMBL" id="KWX07581.1"/>
    </source>
</evidence>
<organism evidence="2 5">
    <name type="scientific">Carbonactinospora thermoautotrophica</name>
    <dbReference type="NCBI Taxonomy" id="1469144"/>
    <lineage>
        <taxon>Bacteria</taxon>
        <taxon>Bacillati</taxon>
        <taxon>Actinomycetota</taxon>
        <taxon>Actinomycetes</taxon>
        <taxon>Kitasatosporales</taxon>
        <taxon>Carbonactinosporaceae</taxon>
        <taxon>Carbonactinospora</taxon>
    </lineage>
</organism>
<dbReference type="Pfam" id="PF22649">
    <property type="entry name" value="Cgl0159"/>
    <property type="match status" value="1"/>
</dbReference>
<evidence type="ECO:0000259" key="1">
    <source>
        <dbReference type="Pfam" id="PF22649"/>
    </source>
</evidence>
<reference evidence="3 7" key="2">
    <citation type="submission" date="2015-02" db="EMBL/GenBank/DDBJ databases">
        <title>Physiological reanalysis, assessment of diazotrophy, and genome sequences of multiple isolates of Streptomyces thermoautotrophicus.</title>
        <authorList>
            <person name="MacKellar D.C."/>
            <person name="Lieber L."/>
            <person name="Norman J."/>
            <person name="Bolger A."/>
            <person name="Tobin C."/>
            <person name="Murray J.W."/>
            <person name="Prell J."/>
        </authorList>
    </citation>
    <scope>NUCLEOTIDE SEQUENCE [LARGE SCALE GENOMIC DNA]</scope>
    <source>
        <strain evidence="3 7">UBT1</strain>
    </source>
</reference>
<dbReference type="Gene3D" id="3.20.20.70">
    <property type="entry name" value="Aldolase class I"/>
    <property type="match status" value="1"/>
</dbReference>
<evidence type="ECO:0000313" key="6">
    <source>
        <dbReference type="Proteomes" id="UP000070598"/>
    </source>
</evidence>
<dbReference type="OrthoDB" id="3726202at2"/>
<dbReference type="STRING" id="1469144.LI90_2407"/>
<proteinExistence type="predicted"/>
<dbReference type="EMBL" id="JYIK01001048">
    <property type="protein sequence ID" value="KWX07581.1"/>
    <property type="molecule type" value="Genomic_DNA"/>
</dbReference>
<reference evidence="6" key="1">
    <citation type="submission" date="2015-02" db="EMBL/GenBank/DDBJ databases">
        <title>Physiological reanalysis, assessment of diazotrophy, and genome sequences of multiple isolates of Streptomyces thermoautotrophicus.</title>
        <authorList>
            <person name="MacKellar D.C."/>
            <person name="Lieber L."/>
            <person name="Norman J."/>
            <person name="Bolger A."/>
            <person name="Tobin C."/>
            <person name="Murray J.W."/>
            <person name="Friesen M."/>
            <person name="Prell J."/>
        </authorList>
    </citation>
    <scope>NUCLEOTIDE SEQUENCE [LARGE SCALE GENOMIC DNA]</scope>
    <source>
        <strain evidence="6">UBT1</strain>
    </source>
</reference>
<name>A0A132MU70_9ACTN</name>
<dbReference type="InterPro" id="IPR013785">
    <property type="entry name" value="Aldolase_TIM"/>
</dbReference>
<sequence length="289" mass="30880">MPDLRDLIEARAYRPEAVAEAAARRTRRPLLGQNGRLFVIAADHPARGALGVGDRALAMANRFDLLERICIALSRPGVDGVLGTADLIEDLLLLGVLDGKVVIGSMNRGGLAGAAFELDDRFTAYDARTLHAMGFDGGKMLLRIDPADPGSLATLEACAHAVSELAAHRLMAMVEPFMSYRAKDGRVRNDLSPQAMMRAIAIASGLGNTSAYTWLKVPVVADMERVMESSTLPALLLGGDLGRDPDVIFSRWRKALQLPTVRGLVAGRALLYPPDDDVAAAVDTAVSLL</sequence>
<dbReference type="PATRIC" id="fig|1469144.10.peg.2610"/>